<gene>
    <name evidence="1" type="ORF">T11_8578</name>
</gene>
<sequence>MDDHKEKQFLEESDLALQKVRTKYITNVNGKEAKRKFSHYRHLPMVLKEEVLARVDKLVKKKFWFYQLFRIASLVPPVMKASQ</sequence>
<dbReference type="EMBL" id="JYDP01000050">
    <property type="protein sequence ID" value="KRZ11358.1"/>
    <property type="molecule type" value="Genomic_DNA"/>
</dbReference>
<reference evidence="1 2" key="1">
    <citation type="submission" date="2015-01" db="EMBL/GenBank/DDBJ databases">
        <title>Evolution of Trichinella species and genotypes.</title>
        <authorList>
            <person name="Korhonen P.K."/>
            <person name="Edoardo P."/>
            <person name="Giuseppe L.R."/>
            <person name="Gasser R.B."/>
        </authorList>
    </citation>
    <scope>NUCLEOTIDE SEQUENCE [LARGE SCALE GENOMIC DNA]</scope>
    <source>
        <strain evidence="1">ISS1029</strain>
    </source>
</reference>
<proteinExistence type="predicted"/>
<accession>A0A0V1HKS0</accession>
<protein>
    <submittedName>
        <fullName evidence="1">Uncharacterized protein</fullName>
    </submittedName>
</protein>
<evidence type="ECO:0000313" key="1">
    <source>
        <dbReference type="EMBL" id="KRZ11358.1"/>
    </source>
</evidence>
<dbReference type="Proteomes" id="UP000055024">
    <property type="component" value="Unassembled WGS sequence"/>
</dbReference>
<organism evidence="1 2">
    <name type="scientific">Trichinella zimbabwensis</name>
    <dbReference type="NCBI Taxonomy" id="268475"/>
    <lineage>
        <taxon>Eukaryota</taxon>
        <taxon>Metazoa</taxon>
        <taxon>Ecdysozoa</taxon>
        <taxon>Nematoda</taxon>
        <taxon>Enoplea</taxon>
        <taxon>Dorylaimia</taxon>
        <taxon>Trichinellida</taxon>
        <taxon>Trichinellidae</taxon>
        <taxon>Trichinella</taxon>
    </lineage>
</organism>
<name>A0A0V1HKS0_9BILA</name>
<evidence type="ECO:0000313" key="2">
    <source>
        <dbReference type="Proteomes" id="UP000055024"/>
    </source>
</evidence>
<keyword evidence="2" id="KW-1185">Reference proteome</keyword>
<dbReference type="AlphaFoldDB" id="A0A0V1HKS0"/>
<comment type="caution">
    <text evidence="1">The sequence shown here is derived from an EMBL/GenBank/DDBJ whole genome shotgun (WGS) entry which is preliminary data.</text>
</comment>